<evidence type="ECO:0000313" key="6">
    <source>
        <dbReference type="EMBL" id="KAH9840061.1"/>
    </source>
</evidence>
<dbReference type="EMBL" id="JADCUA010000005">
    <property type="protein sequence ID" value="KAH9840061.1"/>
    <property type="molecule type" value="Genomic_DNA"/>
</dbReference>
<dbReference type="GeneID" id="72003751"/>
<evidence type="ECO:0000256" key="3">
    <source>
        <dbReference type="ARBA" id="ARBA00022946"/>
    </source>
</evidence>
<sequence>MSRPAKITLVSALCASAFVIWGVHFLQIRERETMFQGVLRDDERRREKTRQRELDLQESHRKREIYERVQSVSNHPSSSPPGHAPSPSE</sequence>
<feature type="compositionally biased region" description="Pro residues" evidence="5">
    <location>
        <begin position="78"/>
        <end position="89"/>
    </location>
</feature>
<dbReference type="RefSeq" id="XP_047781711.1">
    <property type="nucleotide sequence ID" value="XM_047923019.1"/>
</dbReference>
<feature type="region of interest" description="Disordered" evidence="5">
    <location>
        <begin position="65"/>
        <end position="89"/>
    </location>
</feature>
<evidence type="ECO:0000256" key="1">
    <source>
        <dbReference type="ARBA" id="ARBA00004173"/>
    </source>
</evidence>
<evidence type="ECO:0000256" key="4">
    <source>
        <dbReference type="ARBA" id="ARBA00023128"/>
    </source>
</evidence>
<organism evidence="6 7">
    <name type="scientific">Rhodofomes roseus</name>
    <dbReference type="NCBI Taxonomy" id="34475"/>
    <lineage>
        <taxon>Eukaryota</taxon>
        <taxon>Fungi</taxon>
        <taxon>Dikarya</taxon>
        <taxon>Basidiomycota</taxon>
        <taxon>Agaricomycotina</taxon>
        <taxon>Agaricomycetes</taxon>
        <taxon>Polyporales</taxon>
        <taxon>Rhodofomes</taxon>
    </lineage>
</organism>
<comment type="caution">
    <text evidence="6">The sequence shown here is derived from an EMBL/GenBank/DDBJ whole genome shotgun (WGS) entry which is preliminary data.</text>
</comment>
<evidence type="ECO:0000313" key="7">
    <source>
        <dbReference type="Proteomes" id="UP000814176"/>
    </source>
</evidence>
<keyword evidence="3" id="KW-0809">Transit peptide</keyword>
<dbReference type="Proteomes" id="UP000814176">
    <property type="component" value="Unassembled WGS sequence"/>
</dbReference>
<evidence type="ECO:0000256" key="5">
    <source>
        <dbReference type="SAM" id="MobiDB-lite"/>
    </source>
</evidence>
<protein>
    <submittedName>
        <fullName evidence="6">Uncharacterized protein</fullName>
    </submittedName>
</protein>
<comment type="subcellular location">
    <subcellularLocation>
        <location evidence="1">Mitochondrion</location>
    </subcellularLocation>
</comment>
<name>A0ABQ8KP22_9APHY</name>
<gene>
    <name evidence="6" type="ORF">C8Q71DRAFT_745652</name>
</gene>
<dbReference type="PANTHER" id="PTHR28163:SF1">
    <property type="entry name" value="PROTEIN PET117 HOMOLOG, MITOCHONDRIAL"/>
    <property type="match status" value="1"/>
</dbReference>
<proteinExistence type="inferred from homology"/>
<reference evidence="6 7" key="1">
    <citation type="journal article" date="2021" name="Environ. Microbiol.">
        <title>Gene family expansions and transcriptome signatures uncover fungal adaptations to wood decay.</title>
        <authorList>
            <person name="Hage H."/>
            <person name="Miyauchi S."/>
            <person name="Viragh M."/>
            <person name="Drula E."/>
            <person name="Min B."/>
            <person name="Chaduli D."/>
            <person name="Navarro D."/>
            <person name="Favel A."/>
            <person name="Norest M."/>
            <person name="Lesage-Meessen L."/>
            <person name="Balint B."/>
            <person name="Merenyi Z."/>
            <person name="de Eugenio L."/>
            <person name="Morin E."/>
            <person name="Martinez A.T."/>
            <person name="Baldrian P."/>
            <person name="Stursova M."/>
            <person name="Martinez M.J."/>
            <person name="Novotny C."/>
            <person name="Magnuson J.K."/>
            <person name="Spatafora J.W."/>
            <person name="Maurice S."/>
            <person name="Pangilinan J."/>
            <person name="Andreopoulos W."/>
            <person name="LaButti K."/>
            <person name="Hundley H."/>
            <person name="Na H."/>
            <person name="Kuo A."/>
            <person name="Barry K."/>
            <person name="Lipzen A."/>
            <person name="Henrissat B."/>
            <person name="Riley R."/>
            <person name="Ahrendt S."/>
            <person name="Nagy L.G."/>
            <person name="Grigoriev I.V."/>
            <person name="Martin F."/>
            <person name="Rosso M.N."/>
        </authorList>
    </citation>
    <scope>NUCLEOTIDE SEQUENCE [LARGE SCALE GENOMIC DNA]</scope>
    <source>
        <strain evidence="6 7">CIRM-BRFM 1785</strain>
    </source>
</reference>
<dbReference type="Pfam" id="PF15786">
    <property type="entry name" value="PET117"/>
    <property type="match status" value="1"/>
</dbReference>
<dbReference type="PANTHER" id="PTHR28163">
    <property type="entry name" value="PROTEIN PET117 HOMOLOG, MITOCHONDRIAL"/>
    <property type="match status" value="1"/>
</dbReference>
<accession>A0ABQ8KP22</accession>
<evidence type="ECO:0000256" key="2">
    <source>
        <dbReference type="ARBA" id="ARBA00008197"/>
    </source>
</evidence>
<keyword evidence="4" id="KW-0496">Mitochondrion</keyword>
<comment type="similarity">
    <text evidence="2">Belongs to the PET117 family.</text>
</comment>
<dbReference type="InterPro" id="IPR031568">
    <property type="entry name" value="Pet117"/>
</dbReference>
<keyword evidence="7" id="KW-1185">Reference proteome</keyword>